<evidence type="ECO:0000256" key="13">
    <source>
        <dbReference type="SAM" id="SignalP"/>
    </source>
</evidence>
<gene>
    <name evidence="14" type="ORF">GFSPODELE1_LOCUS6714</name>
</gene>
<dbReference type="InterPro" id="IPR050364">
    <property type="entry name" value="Cytochrome_P450_fung"/>
</dbReference>
<reference evidence="15" key="1">
    <citation type="submission" date="2024-04" db="EMBL/GenBank/DDBJ databases">
        <authorList>
            <person name="Shaw F."/>
            <person name="Minotto A."/>
        </authorList>
    </citation>
    <scope>NUCLEOTIDE SEQUENCE [LARGE SCALE GENOMIC DNA]</scope>
</reference>
<keyword evidence="9" id="KW-0560">Oxidoreductase</keyword>
<comment type="subcellular location">
    <subcellularLocation>
        <location evidence="2">Membrane</location>
        <topology evidence="2">Single-pass membrane protein</topology>
    </subcellularLocation>
</comment>
<evidence type="ECO:0000256" key="8">
    <source>
        <dbReference type="ARBA" id="ARBA00022989"/>
    </source>
</evidence>
<evidence type="ECO:0000313" key="15">
    <source>
        <dbReference type="Proteomes" id="UP001497453"/>
    </source>
</evidence>
<dbReference type="Proteomes" id="UP001497453">
    <property type="component" value="Chromosome 4"/>
</dbReference>
<comment type="similarity">
    <text evidence="4">Belongs to the cytochrome P450 family.</text>
</comment>
<evidence type="ECO:0000256" key="2">
    <source>
        <dbReference type="ARBA" id="ARBA00004167"/>
    </source>
</evidence>
<sequence length="505" mass="57435">MSLFYYVFVSVLLVCAIAYHFRNRAQYPPSPPKHWLLGNLLDMPRTVDWDKLLSWKRDYGGLTYLTAFGQSVLVLNTPEVIKDLLDKRAKNYSHRPQTVMVGELFGLNKTLVFYDYNDRYRTIRKLTQQVLGPEAVKKYQALQLDIVKLFLESLRLDPDDFRQQCRLAVSRMILTVTYGLEIKAADSEYIANAQHTSETINQAVMPGAYIVDLIPALKHLPRWFPFTSFHEVGDYGRKLVFDFVTLPFEYVRRNMANGYAPQSFVSDLLADPETMAKHGKHSEDLIEDIKWTAGAMFSAGMETSLATMLTFFLAMALYPKEQAKAQQEIDTVTGGNRIVTFDDRPNLPFVQALLQEIARWHVVAPTGLPRRSAENDTYNGYRIPANTVLVPNIWALSQSVIDPGRFDPERFLNSSNAQNPYEYIYGFGRRICPGRHLADNFLFLFAVNTLAFFNIDQPAQLTEGLKMPADVVFSPTIVSLPEPFACKIQPRTDAHAEVISSMAVQ</sequence>
<keyword evidence="7" id="KW-0479">Metal-binding</keyword>
<keyword evidence="12" id="KW-0472">Membrane</keyword>
<evidence type="ECO:0000256" key="12">
    <source>
        <dbReference type="ARBA" id="ARBA00023136"/>
    </source>
</evidence>
<evidence type="ECO:0000313" key="14">
    <source>
        <dbReference type="EMBL" id="CAL1708142.1"/>
    </source>
</evidence>
<dbReference type="CDD" id="cd11065">
    <property type="entry name" value="CYP64-like"/>
    <property type="match status" value="1"/>
</dbReference>
<accession>A0ABP1DLW0</accession>
<evidence type="ECO:0008006" key="16">
    <source>
        <dbReference type="Google" id="ProtNLM"/>
    </source>
</evidence>
<feature type="signal peptide" evidence="13">
    <location>
        <begin position="1"/>
        <end position="18"/>
    </location>
</feature>
<evidence type="ECO:0000256" key="11">
    <source>
        <dbReference type="ARBA" id="ARBA00023033"/>
    </source>
</evidence>
<evidence type="ECO:0000256" key="10">
    <source>
        <dbReference type="ARBA" id="ARBA00023004"/>
    </source>
</evidence>
<feature type="chain" id="PRO_5046928968" description="Cytochrome P450" evidence="13">
    <location>
        <begin position="19"/>
        <end position="505"/>
    </location>
</feature>
<dbReference type="PANTHER" id="PTHR46300">
    <property type="entry name" value="P450, PUTATIVE (EUROFUNG)-RELATED-RELATED"/>
    <property type="match status" value="1"/>
</dbReference>
<keyword evidence="5" id="KW-0349">Heme</keyword>
<name>A0ABP1DLW0_9APHY</name>
<comment type="pathway">
    <text evidence="3">Secondary metabolite biosynthesis.</text>
</comment>
<keyword evidence="11" id="KW-0503">Monooxygenase</keyword>
<keyword evidence="10" id="KW-0408">Iron</keyword>
<evidence type="ECO:0000256" key="7">
    <source>
        <dbReference type="ARBA" id="ARBA00022723"/>
    </source>
</evidence>
<dbReference type="InterPro" id="IPR001128">
    <property type="entry name" value="Cyt_P450"/>
</dbReference>
<dbReference type="Pfam" id="PF00067">
    <property type="entry name" value="p450"/>
    <property type="match status" value="1"/>
</dbReference>
<protein>
    <recommendedName>
        <fullName evidence="16">Cytochrome P450</fullName>
    </recommendedName>
</protein>
<proteinExistence type="inferred from homology"/>
<dbReference type="InterPro" id="IPR036396">
    <property type="entry name" value="Cyt_P450_sf"/>
</dbReference>
<keyword evidence="13" id="KW-0732">Signal</keyword>
<comment type="cofactor">
    <cofactor evidence="1">
        <name>heme</name>
        <dbReference type="ChEBI" id="CHEBI:30413"/>
    </cofactor>
</comment>
<evidence type="ECO:0000256" key="6">
    <source>
        <dbReference type="ARBA" id="ARBA00022692"/>
    </source>
</evidence>
<dbReference type="PANTHER" id="PTHR46300:SF7">
    <property type="entry name" value="P450, PUTATIVE (EUROFUNG)-RELATED"/>
    <property type="match status" value="1"/>
</dbReference>
<keyword evidence="6" id="KW-0812">Transmembrane</keyword>
<evidence type="ECO:0000256" key="4">
    <source>
        <dbReference type="ARBA" id="ARBA00010617"/>
    </source>
</evidence>
<keyword evidence="8" id="KW-1133">Transmembrane helix</keyword>
<dbReference type="SUPFAM" id="SSF48264">
    <property type="entry name" value="Cytochrome P450"/>
    <property type="match status" value="1"/>
</dbReference>
<organism evidence="14 15">
    <name type="scientific">Somion occarium</name>
    <dbReference type="NCBI Taxonomy" id="3059160"/>
    <lineage>
        <taxon>Eukaryota</taxon>
        <taxon>Fungi</taxon>
        <taxon>Dikarya</taxon>
        <taxon>Basidiomycota</taxon>
        <taxon>Agaricomycotina</taxon>
        <taxon>Agaricomycetes</taxon>
        <taxon>Polyporales</taxon>
        <taxon>Cerrenaceae</taxon>
        <taxon>Somion</taxon>
    </lineage>
</organism>
<dbReference type="EMBL" id="OZ037947">
    <property type="protein sequence ID" value="CAL1708142.1"/>
    <property type="molecule type" value="Genomic_DNA"/>
</dbReference>
<evidence type="ECO:0000256" key="5">
    <source>
        <dbReference type="ARBA" id="ARBA00022617"/>
    </source>
</evidence>
<dbReference type="Gene3D" id="1.10.630.10">
    <property type="entry name" value="Cytochrome P450"/>
    <property type="match status" value="1"/>
</dbReference>
<evidence type="ECO:0000256" key="1">
    <source>
        <dbReference type="ARBA" id="ARBA00001971"/>
    </source>
</evidence>
<dbReference type="InterPro" id="IPR002401">
    <property type="entry name" value="Cyt_P450_E_grp-I"/>
</dbReference>
<evidence type="ECO:0000256" key="3">
    <source>
        <dbReference type="ARBA" id="ARBA00005179"/>
    </source>
</evidence>
<dbReference type="PRINTS" id="PR00463">
    <property type="entry name" value="EP450I"/>
</dbReference>
<evidence type="ECO:0000256" key="9">
    <source>
        <dbReference type="ARBA" id="ARBA00023002"/>
    </source>
</evidence>
<keyword evidence="15" id="KW-1185">Reference proteome</keyword>